<dbReference type="GO" id="GO:0003723">
    <property type="term" value="F:RNA binding"/>
    <property type="evidence" value="ECO:0007669"/>
    <property type="project" value="UniProtKB-UniRule"/>
</dbReference>
<keyword evidence="2 4" id="KW-0963">Cytoplasm</keyword>
<dbReference type="SUPFAM" id="SSF63748">
    <property type="entry name" value="Tudor/PWWP/MBT"/>
    <property type="match status" value="1"/>
</dbReference>
<evidence type="ECO:0000259" key="6">
    <source>
        <dbReference type="PROSITE" id="PS50830"/>
    </source>
</evidence>
<dbReference type="PROSITE" id="PS50830">
    <property type="entry name" value="TNASE_3"/>
    <property type="match status" value="3"/>
</dbReference>
<dbReference type="Gene3D" id="2.30.30.140">
    <property type="match status" value="1"/>
</dbReference>
<evidence type="ECO:0000256" key="1">
    <source>
        <dbReference type="ARBA" id="ARBA00004496"/>
    </source>
</evidence>
<dbReference type="GO" id="GO:0031047">
    <property type="term" value="P:regulatory ncRNA-mediated gene silencing"/>
    <property type="evidence" value="ECO:0007669"/>
    <property type="project" value="UniProtKB-UniRule"/>
</dbReference>
<dbReference type="EMBL" id="KB932203">
    <property type="protein sequence ID" value="KCV71412.1"/>
    <property type="molecule type" value="Genomic_DNA"/>
</dbReference>
<dbReference type="RefSeq" id="XP_009494535.1">
    <property type="nucleotide sequence ID" value="XM_009496260.1"/>
</dbReference>
<dbReference type="GO" id="GO:0006402">
    <property type="term" value="P:mRNA catabolic process"/>
    <property type="evidence" value="ECO:0007669"/>
    <property type="project" value="UniProtKB-UniRule"/>
</dbReference>
<reference evidence="7" key="1">
    <citation type="submission" date="2013-04" db="EMBL/GenBank/DDBJ databases">
        <title>The Genome Sequence of Fonticula alba ATCC 38817.</title>
        <authorList>
            <consortium name="The Broad Institute Genomics Platform"/>
            <person name="Russ C."/>
            <person name="Cuomo C."/>
            <person name="Burger G."/>
            <person name="Gray M.W."/>
            <person name="Holland P.W.H."/>
            <person name="King N."/>
            <person name="Lang F.B.F."/>
            <person name="Roger A.J."/>
            <person name="Ruiz-Trillo I."/>
            <person name="Brown M."/>
            <person name="Walker B."/>
            <person name="Young S."/>
            <person name="Zeng Q."/>
            <person name="Gargeya S."/>
            <person name="Fitzgerald M."/>
            <person name="Haas B."/>
            <person name="Abouelleil A."/>
            <person name="Allen A.W."/>
            <person name="Alvarado L."/>
            <person name="Arachchi H.M."/>
            <person name="Berlin A.M."/>
            <person name="Chapman S.B."/>
            <person name="Gainer-Dewar J."/>
            <person name="Goldberg J."/>
            <person name="Griggs A."/>
            <person name="Gujja S."/>
            <person name="Hansen M."/>
            <person name="Howarth C."/>
            <person name="Imamovic A."/>
            <person name="Ireland A."/>
            <person name="Larimer J."/>
            <person name="McCowan C."/>
            <person name="Murphy C."/>
            <person name="Pearson M."/>
            <person name="Poon T.W."/>
            <person name="Priest M."/>
            <person name="Roberts A."/>
            <person name="Saif S."/>
            <person name="Shea T."/>
            <person name="Sisk P."/>
            <person name="Sykes S."/>
            <person name="Wortman J."/>
            <person name="Nusbaum C."/>
            <person name="Birren B."/>
        </authorList>
    </citation>
    <scope>NUCLEOTIDE SEQUENCE [LARGE SCALE GENOMIC DNA]</scope>
    <source>
        <strain evidence="7">ATCC 38817</strain>
    </source>
</reference>
<dbReference type="Proteomes" id="UP000030693">
    <property type="component" value="Unassembled WGS sequence"/>
</dbReference>
<dbReference type="GO" id="GO:0005829">
    <property type="term" value="C:cytosol"/>
    <property type="evidence" value="ECO:0007669"/>
    <property type="project" value="UniProtKB-UniRule"/>
</dbReference>
<dbReference type="PANTHER" id="PTHR12302:SF2">
    <property type="entry name" value="STAPHYLOCOCCAL NUCLEASE DOMAIN-CONTAINING PROTEIN 1"/>
    <property type="match status" value="1"/>
</dbReference>
<dbReference type="AlphaFoldDB" id="A0A058ZD98"/>
<dbReference type="Pfam" id="PF00567">
    <property type="entry name" value="TUDOR"/>
    <property type="match status" value="1"/>
</dbReference>
<dbReference type="SUPFAM" id="SSF50199">
    <property type="entry name" value="Staphylococcal nuclease"/>
    <property type="match status" value="5"/>
</dbReference>
<dbReference type="PANTHER" id="PTHR12302">
    <property type="entry name" value="EBNA2 BINDING PROTEIN P100"/>
    <property type="match status" value="1"/>
</dbReference>
<sequence length="962" mass="102185">MTSPADLSSLPRCVIKSVLNGNTIVIRAPSGNPPPEKVVSLAGIVAPQMGKDAATPSEPFAWEAREALRKLCVGRPAAIRVEYSLPNGREFCTIFVGPNPDTDNLNAQYVETGFVKVRQQNTKHDQPAHLAALLAAEESAKENAVGAWSSTKPLSPNPPLFTDAKPAEAFLAKNKGKTLEAVVERVRNGSSYLVTLLPSRQAINLQLAGVRAGSSRAESDDPVAAEAHSFAESRLLQQNVTVILEDLNPQSLWFTGSLTNRAGASFAVALAQGGYVLPNDHTMASVSAAAGGVTPLLGAFNQARSKRLRVFRDYVPPAATAAKVVGGAGATSSSAAASGPTQGKAYTAARVCRVVSAGMYAMYSAETGFERETRIQLAGVFAPNLKNEAEAPWVARSREFTRELLMDTKKPVTVTHEYSRPGVDDFDERPCVSIRIGNLDLAVKLIESGMATVQKIRHDMPRPLNYDALIAAEIQAKNKKVGIHSGKPPAAGGLNDISASVNKAKQFLPFLTRAPGARHRGIVEHVVSGSRMKIILPGDSVLLTFSLQGVQCPRAPAGGAGSGDPSKEEPFGAEALAFTAAQVQNRSVEVSISGVDRTGTFTGSLSFQDYEAGDDKTQADLAVSLLERGLANTHAYSLEYTPNAAELKRAEEAARQQKLGIWIRREEELRREAERKEAEAAAAAKTEQRVIYVTDVRPHTGTFMAQLESVHTSGELAQLSTLLQAEAEAIASPPEVAALRARGALFAIYLESEGGWFRGRIARVAGSTVDAILVDYGWVETGLPVSAVRALSSSLAARPPLAAEYTLAGLRLAEPSATARDAIKRALAGHDIQTAIDAALGDGDSYYNDAINALAGLVSNATLRVYTIGLRDPTTGAQPVLAFLKEGEVIMTDSINAKLVDMGFAFAESQPPAAGASVPIWLAAVLAAEKKAKANRVGMWEFGDLTPDDDTSFGMTGLRLRR</sequence>
<dbReference type="STRING" id="691883.A0A058ZD98"/>
<dbReference type="OrthoDB" id="10023235at2759"/>
<name>A0A058ZD98_FONAL</name>
<dbReference type="OMA" id="ARCADHH"/>
<dbReference type="PIRSF" id="PIRSF017179">
    <property type="entry name" value="RISC-Tudor-SN"/>
    <property type="match status" value="1"/>
</dbReference>
<feature type="domain" description="TNase-like" evidence="6">
    <location>
        <begin position="517"/>
        <end position="664"/>
    </location>
</feature>
<keyword evidence="5" id="KW-0175">Coiled coil</keyword>
<feature type="coiled-coil region" evidence="5">
    <location>
        <begin position="659"/>
        <end position="686"/>
    </location>
</feature>
<evidence type="ECO:0000313" key="8">
    <source>
        <dbReference type="Proteomes" id="UP000030693"/>
    </source>
</evidence>
<evidence type="ECO:0000256" key="3">
    <source>
        <dbReference type="ARBA" id="ARBA00022737"/>
    </source>
</evidence>
<dbReference type="eggNOG" id="KOG2039">
    <property type="taxonomic scope" value="Eukaryota"/>
</dbReference>
<feature type="domain" description="TNase-like" evidence="6">
    <location>
        <begin position="9"/>
        <end position="150"/>
    </location>
</feature>
<dbReference type="GO" id="GO:0005634">
    <property type="term" value="C:nucleus"/>
    <property type="evidence" value="ECO:0007669"/>
    <property type="project" value="TreeGrafter"/>
</dbReference>
<feature type="domain" description="TNase-like" evidence="6">
    <location>
        <begin position="345"/>
        <end position="486"/>
    </location>
</feature>
<keyword evidence="8" id="KW-1185">Reference proteome</keyword>
<dbReference type="InterPro" id="IPR016071">
    <property type="entry name" value="Staphylococal_nuclease_OB-fold"/>
</dbReference>
<dbReference type="SMART" id="SM00318">
    <property type="entry name" value="SNc"/>
    <property type="match status" value="4"/>
</dbReference>
<organism evidence="7">
    <name type="scientific">Fonticula alba</name>
    <name type="common">Slime mold</name>
    <dbReference type="NCBI Taxonomy" id="691883"/>
    <lineage>
        <taxon>Eukaryota</taxon>
        <taxon>Rotosphaerida</taxon>
        <taxon>Fonticulaceae</taxon>
        <taxon>Fonticula</taxon>
    </lineage>
</organism>
<keyword evidence="3" id="KW-0677">Repeat</keyword>
<dbReference type="GO" id="GO:0004518">
    <property type="term" value="F:nuclease activity"/>
    <property type="evidence" value="ECO:0007669"/>
    <property type="project" value="TreeGrafter"/>
</dbReference>
<accession>A0A058ZD98</accession>
<dbReference type="InterPro" id="IPR035437">
    <property type="entry name" value="SNase_OB-fold_sf"/>
</dbReference>
<dbReference type="InterPro" id="IPR016685">
    <property type="entry name" value="Silence_cplx_Nase-comp_TudorSN"/>
</dbReference>
<comment type="subcellular location">
    <subcellularLocation>
        <location evidence="1 4">Cytoplasm</location>
    </subcellularLocation>
</comment>
<dbReference type="GeneID" id="20527084"/>
<evidence type="ECO:0000313" key="7">
    <source>
        <dbReference type="EMBL" id="KCV71412.1"/>
    </source>
</evidence>
<evidence type="ECO:0000256" key="4">
    <source>
        <dbReference type="PIRNR" id="PIRNR017179"/>
    </source>
</evidence>
<dbReference type="Pfam" id="PF00565">
    <property type="entry name" value="SNase"/>
    <property type="match status" value="3"/>
</dbReference>
<dbReference type="Gene3D" id="2.40.50.90">
    <property type="match status" value="5"/>
</dbReference>
<dbReference type="InterPro" id="IPR002999">
    <property type="entry name" value="Tudor"/>
</dbReference>
<gene>
    <name evidence="7" type="ORF">H696_02359</name>
</gene>
<proteinExistence type="predicted"/>
<evidence type="ECO:0000256" key="5">
    <source>
        <dbReference type="SAM" id="Coils"/>
    </source>
</evidence>
<evidence type="ECO:0000256" key="2">
    <source>
        <dbReference type="ARBA" id="ARBA00022490"/>
    </source>
</evidence>
<protein>
    <recommendedName>
        <fullName evidence="6">TNase-like domain-containing protein</fullName>
    </recommendedName>
</protein>
<dbReference type="GO" id="GO:0031332">
    <property type="term" value="C:RNAi effector complex"/>
    <property type="evidence" value="ECO:0007669"/>
    <property type="project" value="InterPro"/>
</dbReference>